<proteinExistence type="predicted"/>
<keyword evidence="2" id="KW-1185">Reference proteome</keyword>
<accession>A0A238ZSB5</accession>
<dbReference type="AlphaFoldDB" id="A0A238ZSB5"/>
<protein>
    <submittedName>
        <fullName evidence="1">Uncharacterized protein</fullName>
    </submittedName>
</protein>
<organism evidence="1 2">
    <name type="scientific">Actinoplanes regularis</name>
    <dbReference type="NCBI Taxonomy" id="52697"/>
    <lineage>
        <taxon>Bacteria</taxon>
        <taxon>Bacillati</taxon>
        <taxon>Actinomycetota</taxon>
        <taxon>Actinomycetes</taxon>
        <taxon>Micromonosporales</taxon>
        <taxon>Micromonosporaceae</taxon>
        <taxon>Actinoplanes</taxon>
    </lineage>
</organism>
<sequence length="82" mass="9415">MDDHDLVRYLTRCIETDNHAYAYVLDRFGGEALLDSQLPMLDMVESLARDWQAMDPADERYVGLTHALRVITQAYSRPLVEG</sequence>
<dbReference type="RefSeq" id="WP_089294448.1">
    <property type="nucleotide sequence ID" value="NZ_BOMU01000089.1"/>
</dbReference>
<dbReference type="OrthoDB" id="4290974at2"/>
<evidence type="ECO:0000313" key="1">
    <source>
        <dbReference type="EMBL" id="SNR85911.1"/>
    </source>
</evidence>
<name>A0A238ZSB5_9ACTN</name>
<dbReference type="EMBL" id="FZNR01000006">
    <property type="protein sequence ID" value="SNR85911.1"/>
    <property type="molecule type" value="Genomic_DNA"/>
</dbReference>
<gene>
    <name evidence="1" type="ORF">SAMN06264365_106249</name>
</gene>
<reference evidence="1 2" key="1">
    <citation type="submission" date="2017-06" db="EMBL/GenBank/DDBJ databases">
        <authorList>
            <person name="Kim H.J."/>
            <person name="Triplett B.A."/>
        </authorList>
    </citation>
    <scope>NUCLEOTIDE SEQUENCE [LARGE SCALE GENOMIC DNA]</scope>
    <source>
        <strain evidence="1 2">DSM 43151</strain>
    </source>
</reference>
<evidence type="ECO:0000313" key="2">
    <source>
        <dbReference type="Proteomes" id="UP000198415"/>
    </source>
</evidence>
<dbReference type="Proteomes" id="UP000198415">
    <property type="component" value="Unassembled WGS sequence"/>
</dbReference>